<feature type="transmembrane region" description="Helical" evidence="1">
    <location>
        <begin position="224"/>
        <end position="244"/>
    </location>
</feature>
<protein>
    <submittedName>
        <fullName evidence="2">Uncharacterized protein</fullName>
    </submittedName>
</protein>
<dbReference type="InterPro" id="IPR023214">
    <property type="entry name" value="HAD_sf"/>
</dbReference>
<accession>A0AAD5UHI8</accession>
<name>A0AAD5UHI8_9FUNG</name>
<dbReference type="InterPro" id="IPR036412">
    <property type="entry name" value="HAD-like_sf"/>
</dbReference>
<proteinExistence type="predicted"/>
<dbReference type="PANTHER" id="PTHR19288:SF25">
    <property type="entry name" value="PHOSPHATIDYLGLYCEROPHOSPHATASE GEP4, MITOCHONDRIAL"/>
    <property type="match status" value="1"/>
</dbReference>
<gene>
    <name evidence="2" type="ORF">HK103_003753</name>
</gene>
<dbReference type="EMBL" id="JADGKB010000029">
    <property type="protein sequence ID" value="KAJ3258272.1"/>
    <property type="molecule type" value="Genomic_DNA"/>
</dbReference>
<dbReference type="Pfam" id="PF09419">
    <property type="entry name" value="PGP_phosphatase"/>
    <property type="match status" value="1"/>
</dbReference>
<keyword evidence="1" id="KW-0812">Transmembrane</keyword>
<reference evidence="2" key="1">
    <citation type="submission" date="2020-05" db="EMBL/GenBank/DDBJ databases">
        <title>Phylogenomic resolution of chytrid fungi.</title>
        <authorList>
            <person name="Stajich J.E."/>
            <person name="Amses K."/>
            <person name="Simmons R."/>
            <person name="Seto K."/>
            <person name="Myers J."/>
            <person name="Bonds A."/>
            <person name="Quandt C.A."/>
            <person name="Barry K."/>
            <person name="Liu P."/>
            <person name="Grigoriev I."/>
            <person name="Longcore J.E."/>
            <person name="James T.Y."/>
        </authorList>
    </citation>
    <scope>NUCLEOTIDE SEQUENCE</scope>
    <source>
        <strain evidence="2">PLAUS21</strain>
    </source>
</reference>
<dbReference type="AlphaFoldDB" id="A0AAD5UHI8"/>
<dbReference type="Proteomes" id="UP001210925">
    <property type="component" value="Unassembled WGS sequence"/>
</dbReference>
<sequence>MKGQSLNIDGILGFCKTLLSPSLFVPRLQTNNLTTLNFQKLKALGIRAIVFDKDNTVTRPYENHVYPPFQKAWDECRSQFKVLIVSNSVGSKDDQEKTYLQVERETGAKVLLHTNKKPSGAEVLPKYFDCKPSEIAVVGDRLFTDIVYGNRIGAYTILVTEIITEKGDNPFAIQIRKFERLFLKAFYKSVSEAPPNFDYFLLASTALLLLSFVGGIVQHPKKRVLYTLSTVLLSIASVVEVVFARPIIKLVIQKKKNLIENLFNVAFYHAIVLGSLLIIMALQTSYDDDGVEEEEEPKEKKKKEKNE</sequence>
<keyword evidence="1" id="KW-1133">Transmembrane helix</keyword>
<dbReference type="InterPro" id="IPR027706">
    <property type="entry name" value="PGP_Pase"/>
</dbReference>
<keyword evidence="1" id="KW-0472">Membrane</keyword>
<dbReference type="SUPFAM" id="SSF56784">
    <property type="entry name" value="HAD-like"/>
    <property type="match status" value="1"/>
</dbReference>
<dbReference type="GO" id="GO:0005737">
    <property type="term" value="C:cytoplasm"/>
    <property type="evidence" value="ECO:0007669"/>
    <property type="project" value="TreeGrafter"/>
</dbReference>
<comment type="caution">
    <text evidence="2">The sequence shown here is derived from an EMBL/GenBank/DDBJ whole genome shotgun (WGS) entry which is preliminary data.</text>
</comment>
<evidence type="ECO:0000313" key="3">
    <source>
        <dbReference type="Proteomes" id="UP001210925"/>
    </source>
</evidence>
<dbReference type="InterPro" id="IPR010021">
    <property type="entry name" value="PGPP1/Gep4"/>
</dbReference>
<dbReference type="PANTHER" id="PTHR19288">
    <property type="entry name" value="4-NITROPHENYLPHOSPHATASE-RELATED"/>
    <property type="match status" value="1"/>
</dbReference>
<evidence type="ECO:0000313" key="2">
    <source>
        <dbReference type="EMBL" id="KAJ3258272.1"/>
    </source>
</evidence>
<feature type="transmembrane region" description="Helical" evidence="1">
    <location>
        <begin position="265"/>
        <end position="286"/>
    </location>
</feature>
<dbReference type="NCBIfam" id="TIGR01668">
    <property type="entry name" value="YqeG_hyp_ppase"/>
    <property type="match status" value="1"/>
</dbReference>
<dbReference type="Gene3D" id="3.40.50.1000">
    <property type="entry name" value="HAD superfamily/HAD-like"/>
    <property type="match status" value="1"/>
</dbReference>
<dbReference type="GO" id="GO:0008962">
    <property type="term" value="F:phosphatidylglycerophosphatase activity"/>
    <property type="evidence" value="ECO:0007669"/>
    <property type="project" value="InterPro"/>
</dbReference>
<evidence type="ECO:0000256" key="1">
    <source>
        <dbReference type="SAM" id="Phobius"/>
    </source>
</evidence>
<organism evidence="2 3">
    <name type="scientific">Boothiomyces macroporosus</name>
    <dbReference type="NCBI Taxonomy" id="261099"/>
    <lineage>
        <taxon>Eukaryota</taxon>
        <taxon>Fungi</taxon>
        <taxon>Fungi incertae sedis</taxon>
        <taxon>Chytridiomycota</taxon>
        <taxon>Chytridiomycota incertae sedis</taxon>
        <taxon>Chytridiomycetes</taxon>
        <taxon>Rhizophydiales</taxon>
        <taxon>Terramycetaceae</taxon>
        <taxon>Boothiomyces</taxon>
    </lineage>
</organism>
<feature type="transmembrane region" description="Helical" evidence="1">
    <location>
        <begin position="197"/>
        <end position="218"/>
    </location>
</feature>
<keyword evidence="3" id="KW-1185">Reference proteome</keyword>